<sequence length="126" mass="14589">MSGHSSDHVKKRNRAKKSDTSVNKPASSVMTEYTQTEAIFSGNFDFLIFKMLNILTANDKPVLFIIPPLILVLLNFYFDYFNPMHLSFTVFFLYQYLCGNSFYTFVTNALVYFLVVGIATFFYLKK</sequence>
<evidence type="ECO:0000313" key="3">
    <source>
        <dbReference type="EMBL" id="ELQ75367.1"/>
    </source>
</evidence>
<evidence type="ECO:0000256" key="2">
    <source>
        <dbReference type="SAM" id="Phobius"/>
    </source>
</evidence>
<name>L7JX94_TRAHO</name>
<accession>L7JX94</accession>
<feature type="transmembrane region" description="Helical" evidence="2">
    <location>
        <begin position="101"/>
        <end position="124"/>
    </location>
</feature>
<dbReference type="HOGENOM" id="CLU_1983124_0_0_1"/>
<feature type="compositionally biased region" description="Polar residues" evidence="1">
    <location>
        <begin position="20"/>
        <end position="29"/>
    </location>
</feature>
<dbReference type="VEuPathDB" id="MicrosporidiaDB:THOM_1664"/>
<dbReference type="Proteomes" id="UP000011185">
    <property type="component" value="Unassembled WGS sequence"/>
</dbReference>
<dbReference type="InParanoid" id="L7JX94"/>
<dbReference type="AlphaFoldDB" id="L7JX94"/>
<gene>
    <name evidence="3" type="ORF">THOM_1664</name>
</gene>
<dbReference type="OrthoDB" id="10377338at2759"/>
<evidence type="ECO:0000313" key="4">
    <source>
        <dbReference type="Proteomes" id="UP000011185"/>
    </source>
</evidence>
<proteinExistence type="predicted"/>
<protein>
    <submittedName>
        <fullName evidence="3">Uncharacterized protein</fullName>
    </submittedName>
</protein>
<keyword evidence="2" id="KW-1133">Transmembrane helix</keyword>
<feature type="transmembrane region" description="Helical" evidence="2">
    <location>
        <begin position="61"/>
        <end position="81"/>
    </location>
</feature>
<organism evidence="3 4">
    <name type="scientific">Trachipleistophora hominis</name>
    <name type="common">Microsporidian parasite</name>
    <dbReference type="NCBI Taxonomy" id="72359"/>
    <lineage>
        <taxon>Eukaryota</taxon>
        <taxon>Fungi</taxon>
        <taxon>Fungi incertae sedis</taxon>
        <taxon>Microsporidia</taxon>
        <taxon>Pleistophoridae</taxon>
        <taxon>Trachipleistophora</taxon>
    </lineage>
</organism>
<evidence type="ECO:0000256" key="1">
    <source>
        <dbReference type="SAM" id="MobiDB-lite"/>
    </source>
</evidence>
<reference evidence="3 4" key="1">
    <citation type="journal article" date="2012" name="PLoS Pathog.">
        <title>The genome of the obligate intracellular parasite Trachipleistophora hominis: new insights into microsporidian genome dynamics and reductive evolution.</title>
        <authorList>
            <person name="Heinz E."/>
            <person name="Williams T.A."/>
            <person name="Nakjang S."/>
            <person name="Noel C.J."/>
            <person name="Swan D.C."/>
            <person name="Goldberg A.V."/>
            <person name="Harris S.R."/>
            <person name="Weinmaier T."/>
            <person name="Markert S."/>
            <person name="Becher D."/>
            <person name="Bernhardt J."/>
            <person name="Dagan T."/>
            <person name="Hacker C."/>
            <person name="Lucocq J.M."/>
            <person name="Schweder T."/>
            <person name="Rattei T."/>
            <person name="Hall N."/>
            <person name="Hirt R.P."/>
            <person name="Embley T.M."/>
        </authorList>
    </citation>
    <scope>NUCLEOTIDE SEQUENCE [LARGE SCALE GENOMIC DNA]</scope>
</reference>
<dbReference type="OMA" id="QYLCGNS"/>
<keyword evidence="4" id="KW-1185">Reference proteome</keyword>
<feature type="region of interest" description="Disordered" evidence="1">
    <location>
        <begin position="1"/>
        <end position="29"/>
    </location>
</feature>
<keyword evidence="2" id="KW-0472">Membrane</keyword>
<keyword evidence="2" id="KW-0812">Transmembrane</keyword>
<dbReference type="EMBL" id="JH993966">
    <property type="protein sequence ID" value="ELQ75367.1"/>
    <property type="molecule type" value="Genomic_DNA"/>
</dbReference>